<reference evidence="1" key="1">
    <citation type="journal article" date="2021" name="IMA Fungus">
        <title>Genomic characterization of three marine fungi, including Emericellopsis atlantica sp. nov. with signatures of a generalist lifestyle and marine biomass degradation.</title>
        <authorList>
            <person name="Hagestad O.C."/>
            <person name="Hou L."/>
            <person name="Andersen J.H."/>
            <person name="Hansen E.H."/>
            <person name="Altermark B."/>
            <person name="Li C."/>
            <person name="Kuhnert E."/>
            <person name="Cox R.J."/>
            <person name="Crous P.W."/>
            <person name="Spatafora J.W."/>
            <person name="Lail K."/>
            <person name="Amirebrahimi M."/>
            <person name="Lipzen A."/>
            <person name="Pangilinan J."/>
            <person name="Andreopoulos W."/>
            <person name="Hayes R.D."/>
            <person name="Ng V."/>
            <person name="Grigoriev I.V."/>
            <person name="Jackson S.A."/>
            <person name="Sutton T.D.S."/>
            <person name="Dobson A.D.W."/>
            <person name="Rama T."/>
        </authorList>
    </citation>
    <scope>NUCLEOTIDE SEQUENCE</scope>
    <source>
        <strain evidence="1">TRa018bII</strain>
    </source>
</reference>
<comment type="caution">
    <text evidence="1">The sequence shown here is derived from an EMBL/GenBank/DDBJ whole genome shotgun (WGS) entry which is preliminary data.</text>
</comment>
<name>A0A9P7Y936_9HELO</name>
<sequence>MPTTIKLDHRKPITYSSVIKKDTNIISRVVYFQAATELYDSLWDQRQIIQALVRHHLRLSTRDTCIVNAKAQWIRGSFNVYIPIEVQTTRYHKKLIFRCPMPHKLAEVKYPGTVDKKLCSEVGTYA</sequence>
<keyword evidence="2" id="KW-1185">Reference proteome</keyword>
<dbReference type="OrthoDB" id="3645574at2759"/>
<dbReference type="EMBL" id="MU251748">
    <property type="protein sequence ID" value="KAG9229613.1"/>
    <property type="molecule type" value="Genomic_DNA"/>
</dbReference>
<gene>
    <name evidence="1" type="ORF">BJ875DRAFT_186009</name>
</gene>
<evidence type="ECO:0000313" key="2">
    <source>
        <dbReference type="Proteomes" id="UP000824998"/>
    </source>
</evidence>
<accession>A0A9P7Y936</accession>
<proteinExistence type="predicted"/>
<dbReference type="Proteomes" id="UP000824998">
    <property type="component" value="Unassembled WGS sequence"/>
</dbReference>
<protein>
    <submittedName>
        <fullName evidence="1">Uncharacterized protein</fullName>
    </submittedName>
</protein>
<dbReference type="AlphaFoldDB" id="A0A9P7Y936"/>
<evidence type="ECO:0000313" key="1">
    <source>
        <dbReference type="EMBL" id="KAG9229613.1"/>
    </source>
</evidence>
<organism evidence="1 2">
    <name type="scientific">Amylocarpus encephaloides</name>
    <dbReference type="NCBI Taxonomy" id="45428"/>
    <lineage>
        <taxon>Eukaryota</taxon>
        <taxon>Fungi</taxon>
        <taxon>Dikarya</taxon>
        <taxon>Ascomycota</taxon>
        <taxon>Pezizomycotina</taxon>
        <taxon>Leotiomycetes</taxon>
        <taxon>Helotiales</taxon>
        <taxon>Helotiales incertae sedis</taxon>
        <taxon>Amylocarpus</taxon>
    </lineage>
</organism>